<dbReference type="InParanoid" id="W3XE95"/>
<sequence length="265" mass="29142">MGPEKPLSASSRNALSSRIGAHLKGKPSAKTFDKLCVWSGPISAFFFFLLFLTADLLPPIAPYRTAEEVVAHYRSHEAGFKAGAGLMQFTGMFYCAFVAATSGQMARIPGCTHTMIACQSISGTISAYSITLPSLFFCITVFRLDRPLELTLLLNDMTWMITAIPFVTFIGSNFAFSWAILSDTREVPLFPRWVAYASSIWPLGFLGALGIHCSKRGAFAWHGAMAFWVPAASFGFSLLLNTYYLLKAIDKHDEPNAHLQHEVGH</sequence>
<dbReference type="eggNOG" id="ENOG502SIJH">
    <property type="taxonomic scope" value="Eukaryota"/>
</dbReference>
<dbReference type="EMBL" id="KI912110">
    <property type="protein sequence ID" value="ETS84334.1"/>
    <property type="molecule type" value="Genomic_DNA"/>
</dbReference>
<feature type="transmembrane region" description="Helical" evidence="1">
    <location>
        <begin position="35"/>
        <end position="58"/>
    </location>
</feature>
<dbReference type="RefSeq" id="XP_007829131.1">
    <property type="nucleotide sequence ID" value="XM_007830940.1"/>
</dbReference>
<accession>W3XE95</accession>
<evidence type="ECO:0000256" key="1">
    <source>
        <dbReference type="SAM" id="Phobius"/>
    </source>
</evidence>
<evidence type="ECO:0000313" key="2">
    <source>
        <dbReference type="EMBL" id="ETS84334.1"/>
    </source>
</evidence>
<dbReference type="OMA" id="WSGSIMI"/>
<dbReference type="KEGG" id="pfy:PFICI_02359"/>
<proteinExistence type="predicted"/>
<dbReference type="Proteomes" id="UP000030651">
    <property type="component" value="Unassembled WGS sequence"/>
</dbReference>
<name>W3XE95_PESFW</name>
<keyword evidence="1" id="KW-0812">Transmembrane</keyword>
<keyword evidence="3" id="KW-1185">Reference proteome</keyword>
<keyword evidence="1" id="KW-1133">Transmembrane helix</keyword>
<keyword evidence="1" id="KW-0472">Membrane</keyword>
<feature type="transmembrane region" description="Helical" evidence="1">
    <location>
        <begin position="157"/>
        <end position="181"/>
    </location>
</feature>
<feature type="transmembrane region" description="Helical" evidence="1">
    <location>
        <begin position="121"/>
        <end position="142"/>
    </location>
</feature>
<protein>
    <submittedName>
        <fullName evidence="2">Uncharacterized protein</fullName>
    </submittedName>
</protein>
<gene>
    <name evidence="2" type="ORF">PFICI_02359</name>
</gene>
<dbReference type="GeneID" id="19267372"/>
<feature type="transmembrane region" description="Helical" evidence="1">
    <location>
        <begin position="78"/>
        <end position="100"/>
    </location>
</feature>
<feature type="transmembrane region" description="Helical" evidence="1">
    <location>
        <begin position="193"/>
        <end position="212"/>
    </location>
</feature>
<reference evidence="3" key="1">
    <citation type="journal article" date="2015" name="BMC Genomics">
        <title>Genomic and transcriptomic analysis of the endophytic fungus Pestalotiopsis fici reveals its lifestyle and high potential for synthesis of natural products.</title>
        <authorList>
            <person name="Wang X."/>
            <person name="Zhang X."/>
            <person name="Liu L."/>
            <person name="Xiang M."/>
            <person name="Wang W."/>
            <person name="Sun X."/>
            <person name="Che Y."/>
            <person name="Guo L."/>
            <person name="Liu G."/>
            <person name="Guo L."/>
            <person name="Wang C."/>
            <person name="Yin W.B."/>
            <person name="Stadler M."/>
            <person name="Zhang X."/>
            <person name="Liu X."/>
        </authorList>
    </citation>
    <scope>NUCLEOTIDE SEQUENCE [LARGE SCALE GENOMIC DNA]</scope>
    <source>
        <strain evidence="3">W106-1 / CGMCC3.15140</strain>
    </source>
</reference>
<dbReference type="AlphaFoldDB" id="W3XE95"/>
<feature type="transmembrane region" description="Helical" evidence="1">
    <location>
        <begin position="224"/>
        <end position="246"/>
    </location>
</feature>
<dbReference type="HOGENOM" id="CLU_081621_0_0_1"/>
<evidence type="ECO:0000313" key="3">
    <source>
        <dbReference type="Proteomes" id="UP000030651"/>
    </source>
</evidence>
<dbReference type="OrthoDB" id="3449024at2759"/>
<organism evidence="2 3">
    <name type="scientific">Pestalotiopsis fici (strain W106-1 / CGMCC3.15140)</name>
    <dbReference type="NCBI Taxonomy" id="1229662"/>
    <lineage>
        <taxon>Eukaryota</taxon>
        <taxon>Fungi</taxon>
        <taxon>Dikarya</taxon>
        <taxon>Ascomycota</taxon>
        <taxon>Pezizomycotina</taxon>
        <taxon>Sordariomycetes</taxon>
        <taxon>Xylariomycetidae</taxon>
        <taxon>Amphisphaeriales</taxon>
        <taxon>Sporocadaceae</taxon>
        <taxon>Pestalotiopsis</taxon>
    </lineage>
</organism>